<dbReference type="Proteomes" id="UP000694865">
    <property type="component" value="Unplaced"/>
</dbReference>
<gene>
    <name evidence="3" type="primary">LOC100369050</name>
</gene>
<feature type="compositionally biased region" description="Basic residues" evidence="1">
    <location>
        <begin position="26"/>
        <end position="44"/>
    </location>
</feature>
<protein>
    <submittedName>
        <fullName evidence="3">Uncharacterized protein LOC100369050</fullName>
    </submittedName>
</protein>
<feature type="compositionally biased region" description="Basic and acidic residues" evidence="1">
    <location>
        <begin position="86"/>
        <end position="95"/>
    </location>
</feature>
<keyword evidence="2" id="KW-1185">Reference proteome</keyword>
<proteinExistence type="predicted"/>
<feature type="compositionally biased region" description="Basic and acidic residues" evidence="1">
    <location>
        <begin position="103"/>
        <end position="120"/>
    </location>
</feature>
<sequence length="172" mass="19233">MSDEDISGGEMEGEIIENETGTGTNSKRKKLWNSFKKKTKPKRWSSKEKHKNNGDPRMAMSQPDINNEANMDDVDRSEFDSLFEAAKSRRDDKMGFSDSDLPNLKDRSELNGTENMERPKSLSLEEGAPSSPTTTSPTESVKSSGNQFAFYVLEVVLKEGKDLAVRDKSGLF</sequence>
<feature type="compositionally biased region" description="Low complexity" evidence="1">
    <location>
        <begin position="129"/>
        <end position="138"/>
    </location>
</feature>
<evidence type="ECO:0000256" key="1">
    <source>
        <dbReference type="SAM" id="MobiDB-lite"/>
    </source>
</evidence>
<organism evidence="2 3">
    <name type="scientific">Saccoglossus kowalevskii</name>
    <name type="common">Acorn worm</name>
    <dbReference type="NCBI Taxonomy" id="10224"/>
    <lineage>
        <taxon>Eukaryota</taxon>
        <taxon>Metazoa</taxon>
        <taxon>Hemichordata</taxon>
        <taxon>Enteropneusta</taxon>
        <taxon>Harrimaniidae</taxon>
        <taxon>Saccoglossus</taxon>
    </lineage>
</organism>
<name>A0ABM0MN95_SACKO</name>
<reference evidence="3" key="1">
    <citation type="submission" date="2025-08" db="UniProtKB">
        <authorList>
            <consortium name="RefSeq"/>
        </authorList>
    </citation>
    <scope>IDENTIFICATION</scope>
    <source>
        <tissue evidence="3">Testes</tissue>
    </source>
</reference>
<evidence type="ECO:0000313" key="3">
    <source>
        <dbReference type="RefSeq" id="XP_006821486.1"/>
    </source>
</evidence>
<dbReference type="GeneID" id="100369050"/>
<feature type="region of interest" description="Disordered" evidence="1">
    <location>
        <begin position="1"/>
        <end position="143"/>
    </location>
</feature>
<feature type="compositionally biased region" description="Basic and acidic residues" evidence="1">
    <location>
        <begin position="45"/>
        <end position="54"/>
    </location>
</feature>
<feature type="compositionally biased region" description="Acidic residues" evidence="1">
    <location>
        <begin position="1"/>
        <end position="17"/>
    </location>
</feature>
<dbReference type="RefSeq" id="XP_006821486.1">
    <property type="nucleotide sequence ID" value="XM_006821423.1"/>
</dbReference>
<evidence type="ECO:0000313" key="2">
    <source>
        <dbReference type="Proteomes" id="UP000694865"/>
    </source>
</evidence>
<accession>A0ABM0MN95</accession>